<reference evidence="1 2" key="1">
    <citation type="journal article" date="2017" name="Int. J. Syst. Evol. Microbiol.">
        <title>Rouxiella badensis sp. nov. and Rouxiella silvae sp. nov. isolated from peat bog soil in Germany and emendation of the genus description.</title>
        <authorList>
            <person name="Le Fleche-Mateos A."/>
            <person name="Kugler J.H."/>
            <person name="Hansen S.H."/>
            <person name="Syldatk C."/>
            <person name="Hausmann R."/>
            <person name="Lomprez F."/>
            <person name="Vandenbogaert M."/>
            <person name="Manuguerra J.C."/>
            <person name="Grimont P.A."/>
        </authorList>
    </citation>
    <scope>NUCLEOTIDE SEQUENCE [LARGE SCALE GENOMIC DNA]</scope>
    <source>
        <strain evidence="1 2">213</strain>
    </source>
</reference>
<dbReference type="Proteomes" id="UP000192722">
    <property type="component" value="Unassembled WGS sequence"/>
</dbReference>
<sequence>ALYTALSISQTLHAQPLQRETDIKNESHFHTLLFEYQKKSKELPLNAIFIKEEKLQGVRVRHYRLTFQIPKSEQNFKEDKWLHDVIFYIPDKPYLERSLLIINNGINNPSSGQSVAKPTDFTVDMLVKLANQTHTIVTSISDIPNQYLIDEKDDKPRKEDDSIAHSWHLFMNDTAKNVPLQLPMTAAVSQAMSLAERVLKEWDIKTFIVTGLSKRGWTAWLTAISDPRVDAVVPFVIDLLNQRKALTHMYNVYGGNWPIAFAPYYNENIDTQINTSQFSKLMQVQDPLAYANGQYKERLSIPKYIINASGDDFYAPDNAQFYYDKLPGERSLRVIPNSNHYGVKAFAVQTLTYFINRIQQNAKLPDIRVTVEKHSNAETLTLHFSERPVRLSLWSANNPHSRDFRFACNIRYQQSALPLPVNNAMQLNLVYPPQGWSAAFIEATFSDGYVATTPIFISKDDTYPDKAPEKIGSACQTLPGRGLGLATE</sequence>
<proteinExistence type="predicted"/>
<dbReference type="InterPro" id="IPR029058">
    <property type="entry name" value="AB_hydrolase_fold"/>
</dbReference>
<feature type="non-terminal residue" evidence="1">
    <location>
        <position position="1"/>
    </location>
</feature>
<accession>A0ABX3TTV7</accession>
<dbReference type="InterPro" id="IPR009199">
    <property type="entry name" value="PhoPQ-act_pathogen-rel_PqaA"/>
</dbReference>
<dbReference type="PANTHER" id="PTHR31497:SF0">
    <property type="entry name" value="AUTOCRINE PROLIFERATION REPRESSOR PROTEIN A"/>
    <property type="match status" value="1"/>
</dbReference>
<evidence type="ECO:0000313" key="1">
    <source>
        <dbReference type="EMBL" id="ORJ18652.1"/>
    </source>
</evidence>
<dbReference type="Gene3D" id="3.40.50.1820">
    <property type="entry name" value="alpha/beta hydrolase"/>
    <property type="match status" value="1"/>
</dbReference>
<gene>
    <name evidence="1" type="ORF">BS639_24115</name>
</gene>
<dbReference type="SUPFAM" id="SSF53474">
    <property type="entry name" value="alpha/beta-Hydrolases"/>
    <property type="match status" value="1"/>
</dbReference>
<organism evidence="1 2">
    <name type="scientific">Rouxiella silvae</name>
    <dbReference type="NCBI Taxonomy" id="1646373"/>
    <lineage>
        <taxon>Bacteria</taxon>
        <taxon>Pseudomonadati</taxon>
        <taxon>Pseudomonadota</taxon>
        <taxon>Gammaproteobacteria</taxon>
        <taxon>Enterobacterales</taxon>
        <taxon>Yersiniaceae</taxon>
        <taxon>Rouxiella</taxon>
    </lineage>
</organism>
<evidence type="ECO:0008006" key="3">
    <source>
        <dbReference type="Google" id="ProtNLM"/>
    </source>
</evidence>
<protein>
    <recommendedName>
        <fullName evidence="3">PhoPQ-regulated protein</fullName>
    </recommendedName>
</protein>
<evidence type="ECO:0000313" key="2">
    <source>
        <dbReference type="Proteomes" id="UP000192722"/>
    </source>
</evidence>
<name>A0ABX3TTV7_9GAMM</name>
<comment type="caution">
    <text evidence="1">The sequence shown here is derived from an EMBL/GenBank/DDBJ whole genome shotgun (WGS) entry which is preliminary data.</text>
</comment>
<dbReference type="RefSeq" id="WP_084984585.1">
    <property type="nucleotide sequence ID" value="NZ_MRWD01000101.1"/>
</dbReference>
<dbReference type="PANTHER" id="PTHR31497">
    <property type="entry name" value="AUTOCRINE PROLIFERATION REPRESSOR PROTEIN A"/>
    <property type="match status" value="1"/>
</dbReference>
<keyword evidence="2" id="KW-1185">Reference proteome</keyword>
<dbReference type="EMBL" id="MRWD01000101">
    <property type="protein sequence ID" value="ORJ18652.1"/>
    <property type="molecule type" value="Genomic_DNA"/>
</dbReference>
<dbReference type="PIRSF" id="PIRSF014728">
    <property type="entry name" value="PqaA"/>
    <property type="match status" value="1"/>
</dbReference>
<dbReference type="Pfam" id="PF10142">
    <property type="entry name" value="PhoPQ_related"/>
    <property type="match status" value="1"/>
</dbReference>